<protein>
    <submittedName>
        <fullName evidence="2">Uncharacterized protein</fullName>
    </submittedName>
</protein>
<keyword evidence="3" id="KW-1185">Reference proteome</keyword>
<reference evidence="2" key="1">
    <citation type="journal article" date="2014" name="Int. J. Syst. Evol. Microbiol.">
        <title>Complete genome sequence of Corynebacterium casei LMG S-19264T (=DSM 44701T), isolated from a smear-ripened cheese.</title>
        <authorList>
            <consortium name="US DOE Joint Genome Institute (JGI-PGF)"/>
            <person name="Walter F."/>
            <person name="Albersmeier A."/>
            <person name="Kalinowski J."/>
            <person name="Ruckert C."/>
        </authorList>
    </citation>
    <scope>NUCLEOTIDE SEQUENCE</scope>
    <source>
        <strain evidence="2">CGMCC 1.3617</strain>
    </source>
</reference>
<feature type="compositionally biased region" description="Polar residues" evidence="1">
    <location>
        <begin position="1"/>
        <end position="11"/>
    </location>
</feature>
<evidence type="ECO:0000313" key="2">
    <source>
        <dbReference type="EMBL" id="GGJ25323.1"/>
    </source>
</evidence>
<evidence type="ECO:0000256" key="1">
    <source>
        <dbReference type="SAM" id="MobiDB-lite"/>
    </source>
</evidence>
<feature type="region of interest" description="Disordered" evidence="1">
    <location>
        <begin position="99"/>
        <end position="138"/>
    </location>
</feature>
<feature type="region of interest" description="Disordered" evidence="1">
    <location>
        <begin position="1"/>
        <end position="36"/>
    </location>
</feature>
<dbReference type="Proteomes" id="UP000661507">
    <property type="component" value="Unassembled WGS sequence"/>
</dbReference>
<comment type="caution">
    <text evidence="2">The sequence shown here is derived from an EMBL/GenBank/DDBJ whole genome shotgun (WGS) entry which is preliminary data.</text>
</comment>
<sequence>MAKATSCSRTSAARPKQRPLFTVADLGPNPDPSRLPARLDRLNAATLMTAMGLPVAPRSLERAEGIVWARAGVVATARTADLIAYARRRLGEAPAIAVGGSIADAPPRGPRRQREAAQAPQPTPPAAPAKRSRRAASA</sequence>
<reference evidence="2" key="2">
    <citation type="submission" date="2020-09" db="EMBL/GenBank/DDBJ databases">
        <authorList>
            <person name="Sun Q."/>
            <person name="Zhou Y."/>
        </authorList>
    </citation>
    <scope>NUCLEOTIDE SEQUENCE</scope>
    <source>
        <strain evidence="2">CGMCC 1.3617</strain>
    </source>
</reference>
<name>A0A917KS94_9PROT</name>
<proteinExistence type="predicted"/>
<evidence type="ECO:0000313" key="3">
    <source>
        <dbReference type="Proteomes" id="UP000661507"/>
    </source>
</evidence>
<gene>
    <name evidence="2" type="ORF">GCM10011320_35900</name>
</gene>
<accession>A0A917KS94</accession>
<organism evidence="2 3">
    <name type="scientific">Neoroseomonas lacus</name>
    <dbReference type="NCBI Taxonomy" id="287609"/>
    <lineage>
        <taxon>Bacteria</taxon>
        <taxon>Pseudomonadati</taxon>
        <taxon>Pseudomonadota</taxon>
        <taxon>Alphaproteobacteria</taxon>
        <taxon>Acetobacterales</taxon>
        <taxon>Acetobacteraceae</taxon>
        <taxon>Neoroseomonas</taxon>
    </lineage>
</organism>
<dbReference type="AlphaFoldDB" id="A0A917KS94"/>
<dbReference type="EMBL" id="BMKW01000008">
    <property type="protein sequence ID" value="GGJ25323.1"/>
    <property type="molecule type" value="Genomic_DNA"/>
</dbReference>